<gene>
    <name evidence="1" type="ORF">JD18_216</name>
</gene>
<dbReference type="InterPro" id="IPR020367">
    <property type="entry name" value="Host_transcript_inhib_Alc"/>
</dbReference>
<dbReference type="GeneID" id="26518631"/>
<proteinExistence type="predicted"/>
<dbReference type="GO" id="GO:0039653">
    <property type="term" value="P:symbiont-mediated suppression of host transcription"/>
    <property type="evidence" value="ECO:0007669"/>
    <property type="project" value="InterPro"/>
</dbReference>
<name>A0A0K1Y514_9CAUD</name>
<dbReference type="EMBL" id="KT239446">
    <property type="protein sequence ID" value="AKY02087.1"/>
    <property type="molecule type" value="Genomic_DNA"/>
</dbReference>
<sequence>MDMQAITLDMVVNKYGTHSDGIFVWNGTKKVGFVTDLRTHMARKEAARKKQKEYTNRVNEQRAEALPEAVDEMIDFLDNHLAKYGAEVFKNITQPNVHANGCKCYIIVDPIYGKHRLGIMHRELNYSEMAEYVEACFKCSPSESSDRHILISGLSRDDIVEVILKLCSK</sequence>
<reference evidence="1 2" key="1">
    <citation type="submission" date="2015-07" db="EMBL/GenBank/DDBJ databases">
        <title>Isolation and characterization of JD18-a novel lytic bacteriophage for Klebsiella pneumoniae.</title>
        <authorList>
            <person name="Fan J."/>
            <person name="Zhang X."/>
            <person name="Guo X."/>
            <person name="He P."/>
            <person name="Zhang Y."/>
        </authorList>
    </citation>
    <scope>NUCLEOTIDE SEQUENCE [LARGE SCALE GENOMIC DNA]</scope>
</reference>
<keyword evidence="2" id="KW-1185">Reference proteome</keyword>
<evidence type="ECO:0000313" key="2">
    <source>
        <dbReference type="Proteomes" id="UP000204179"/>
    </source>
</evidence>
<evidence type="ECO:0000313" key="1">
    <source>
        <dbReference type="EMBL" id="AKY02087.1"/>
    </source>
</evidence>
<dbReference type="Proteomes" id="UP000204179">
    <property type="component" value="Segment"/>
</dbReference>
<dbReference type="Pfam" id="PF17527">
    <property type="entry name" value="ALC"/>
    <property type="match status" value="1"/>
</dbReference>
<evidence type="ECO:0008006" key="3">
    <source>
        <dbReference type="Google" id="ProtNLM"/>
    </source>
</evidence>
<accession>A0A0K1Y514</accession>
<dbReference type="KEGG" id="vg:26518631"/>
<dbReference type="RefSeq" id="YP_009190797.1">
    <property type="nucleotide sequence ID" value="NC_028686.1"/>
</dbReference>
<protein>
    <recommendedName>
        <fullName evidence="3">Inhibitor of host transcription</fullName>
    </recommendedName>
</protein>
<organism evidence="1 2">
    <name type="scientific">Klebsiella phage JD18</name>
    <dbReference type="NCBI Taxonomy" id="1698360"/>
    <lineage>
        <taxon>Viruses</taxon>
        <taxon>Duplodnaviria</taxon>
        <taxon>Heunggongvirae</taxon>
        <taxon>Uroviricota</taxon>
        <taxon>Caudoviricetes</taxon>
        <taxon>Pantevenvirales</taxon>
        <taxon>Straboviridae</taxon>
        <taxon>Tevenvirinae</taxon>
        <taxon>Jiaodavirus</taxon>
        <taxon>Jiaodavirus jd18</taxon>
    </lineage>
</organism>